<dbReference type="AlphaFoldDB" id="A0A9W9Q024"/>
<dbReference type="Proteomes" id="UP001147746">
    <property type="component" value="Unassembled WGS sequence"/>
</dbReference>
<protein>
    <submittedName>
        <fullName evidence="2">Uncharacterized protein</fullName>
    </submittedName>
</protein>
<accession>A0A9W9Q024</accession>
<evidence type="ECO:0000256" key="1">
    <source>
        <dbReference type="SAM" id="MobiDB-lite"/>
    </source>
</evidence>
<proteinExistence type="predicted"/>
<reference evidence="2" key="1">
    <citation type="submission" date="2022-12" db="EMBL/GenBank/DDBJ databases">
        <authorList>
            <person name="Petersen C."/>
        </authorList>
    </citation>
    <scope>NUCLEOTIDE SEQUENCE</scope>
    <source>
        <strain evidence="2">IBT 21472</strain>
    </source>
</reference>
<feature type="region of interest" description="Disordered" evidence="1">
    <location>
        <begin position="28"/>
        <end position="81"/>
    </location>
</feature>
<gene>
    <name evidence="2" type="ORF">N7476_004800</name>
</gene>
<dbReference type="EMBL" id="JAPZBO010000004">
    <property type="protein sequence ID" value="KAJ5318380.1"/>
    <property type="molecule type" value="Genomic_DNA"/>
</dbReference>
<evidence type="ECO:0000313" key="2">
    <source>
        <dbReference type="EMBL" id="KAJ5318380.1"/>
    </source>
</evidence>
<reference evidence="2" key="2">
    <citation type="journal article" date="2023" name="IMA Fungus">
        <title>Comparative genomic study of the Penicillium genus elucidates a diverse pangenome and 15 lateral gene transfer events.</title>
        <authorList>
            <person name="Petersen C."/>
            <person name="Sorensen T."/>
            <person name="Nielsen M.R."/>
            <person name="Sondergaard T.E."/>
            <person name="Sorensen J.L."/>
            <person name="Fitzpatrick D.A."/>
            <person name="Frisvad J.C."/>
            <person name="Nielsen K.L."/>
        </authorList>
    </citation>
    <scope>NUCLEOTIDE SEQUENCE</scope>
    <source>
        <strain evidence="2">IBT 21472</strain>
    </source>
</reference>
<evidence type="ECO:0000313" key="3">
    <source>
        <dbReference type="Proteomes" id="UP001147746"/>
    </source>
</evidence>
<sequence length="142" mass="15781">MHNEAPRLDTKASKDKVSPIMEATINDRSALPSPRAGRLYTRTQRPTTRASIATTNRHAGRSINLGSGLNISHDPMDNQTPDQHLTFSEAMRRALGGSKLPARSEHSDVDQTPCLFPMDGFDMPGYWRNSKFRTPMIFDAGI</sequence>
<name>A0A9W9Q024_9EURO</name>
<organism evidence="2 3">
    <name type="scientific">Penicillium atrosanguineum</name>
    <dbReference type="NCBI Taxonomy" id="1132637"/>
    <lineage>
        <taxon>Eukaryota</taxon>
        <taxon>Fungi</taxon>
        <taxon>Dikarya</taxon>
        <taxon>Ascomycota</taxon>
        <taxon>Pezizomycotina</taxon>
        <taxon>Eurotiomycetes</taxon>
        <taxon>Eurotiomycetidae</taxon>
        <taxon>Eurotiales</taxon>
        <taxon>Aspergillaceae</taxon>
        <taxon>Penicillium</taxon>
    </lineage>
</organism>
<keyword evidence="3" id="KW-1185">Reference proteome</keyword>
<feature type="compositionally biased region" description="Polar residues" evidence="1">
    <location>
        <begin position="41"/>
        <end position="57"/>
    </location>
</feature>
<comment type="caution">
    <text evidence="2">The sequence shown here is derived from an EMBL/GenBank/DDBJ whole genome shotgun (WGS) entry which is preliminary data.</text>
</comment>